<keyword evidence="3" id="KW-1185">Reference proteome</keyword>
<sequence>MGTVETRVVDATSTNSPTVYSLVYTEDTGEFSRGSQELKSLVTDYILQIGRWFFSKGKAYPIVFPITVKAPFMVACAKYSSCELQYEPLNSVRYISLTAFAKFLENQNTQTATIEELRTRDVQELELRPKESNPSLVERSYHTFKHGLHLTKLAYGNGERLFFSGVAVSDANKATIRRKNRSRGSLNQNPSVLPSYAKKLSRTNYDQRLGFRTSSRPSAKDDCSKQAVELQTPIGNVVNFISQNEDSSTYHFSKDTEMGTSVSGQLRNLAQQKLGTYGVLLVAVNPSSKRNHNCNRIRNYRDPVVPDNDVESCSRYASTAGVLMLPVKKSETGPRFSERFASAVRSPSSIGSQLRGLLRHGAVRFLINPARISPHLFLEYANCRTSLDNTGSQLPVDGSVSRQCASGVVEVRAAVHKLTPFFVRGGVLRTPAGAGCRETKVFLALTLSQTARQRSFKAILGLRDNIVVHQGGIHDDRWMEIKQSGSKDAFLF</sequence>
<evidence type="ECO:0000313" key="3">
    <source>
        <dbReference type="Proteomes" id="UP000008909"/>
    </source>
</evidence>
<proteinExistence type="predicted"/>
<evidence type="ECO:0000256" key="1">
    <source>
        <dbReference type="SAM" id="MobiDB-lite"/>
    </source>
</evidence>
<protein>
    <submittedName>
        <fullName evidence="2">Uncharacterized protein</fullName>
    </submittedName>
</protein>
<accession>G7YJH7</accession>
<organism evidence="2 3">
    <name type="scientific">Clonorchis sinensis</name>
    <name type="common">Chinese liver fluke</name>
    <dbReference type="NCBI Taxonomy" id="79923"/>
    <lineage>
        <taxon>Eukaryota</taxon>
        <taxon>Metazoa</taxon>
        <taxon>Spiralia</taxon>
        <taxon>Lophotrochozoa</taxon>
        <taxon>Platyhelminthes</taxon>
        <taxon>Trematoda</taxon>
        <taxon>Digenea</taxon>
        <taxon>Opisthorchiida</taxon>
        <taxon>Opisthorchiata</taxon>
        <taxon>Opisthorchiidae</taxon>
        <taxon>Clonorchis</taxon>
    </lineage>
</organism>
<name>G7YJH7_CLOSI</name>
<dbReference type="AlphaFoldDB" id="G7YJH7"/>
<gene>
    <name evidence="2" type="ORF">CLF_109560</name>
</gene>
<feature type="region of interest" description="Disordered" evidence="1">
    <location>
        <begin position="179"/>
        <end position="199"/>
    </location>
</feature>
<reference evidence="2" key="1">
    <citation type="journal article" date="2011" name="Genome Biol.">
        <title>The draft genome of the carcinogenic human liver fluke Clonorchis sinensis.</title>
        <authorList>
            <person name="Wang X."/>
            <person name="Chen W."/>
            <person name="Huang Y."/>
            <person name="Sun J."/>
            <person name="Men J."/>
            <person name="Liu H."/>
            <person name="Luo F."/>
            <person name="Guo L."/>
            <person name="Lv X."/>
            <person name="Deng C."/>
            <person name="Zhou C."/>
            <person name="Fan Y."/>
            <person name="Li X."/>
            <person name="Huang L."/>
            <person name="Hu Y."/>
            <person name="Liang C."/>
            <person name="Hu X."/>
            <person name="Xu J."/>
            <person name="Yu X."/>
        </authorList>
    </citation>
    <scope>NUCLEOTIDE SEQUENCE [LARGE SCALE GENOMIC DNA]</scope>
    <source>
        <strain evidence="2">Henan</strain>
    </source>
</reference>
<feature type="compositionally biased region" description="Polar residues" evidence="1">
    <location>
        <begin position="183"/>
        <end position="192"/>
    </location>
</feature>
<dbReference type="EMBL" id="DF143420">
    <property type="protein sequence ID" value="GAA53110.1"/>
    <property type="molecule type" value="Genomic_DNA"/>
</dbReference>
<evidence type="ECO:0000313" key="2">
    <source>
        <dbReference type="EMBL" id="GAA53110.1"/>
    </source>
</evidence>
<reference key="2">
    <citation type="submission" date="2011-10" db="EMBL/GenBank/DDBJ databases">
        <title>The genome and transcriptome sequence of Clonorchis sinensis provide insights into the carcinogenic liver fluke.</title>
        <authorList>
            <person name="Wang X."/>
            <person name="Huang Y."/>
            <person name="Chen W."/>
            <person name="Liu H."/>
            <person name="Guo L."/>
            <person name="Chen Y."/>
            <person name="Luo F."/>
            <person name="Zhou W."/>
            <person name="Sun J."/>
            <person name="Mao Q."/>
            <person name="Liang P."/>
            <person name="Zhou C."/>
            <person name="Tian Y."/>
            <person name="Men J."/>
            <person name="Lv X."/>
            <person name="Huang L."/>
            <person name="Zhou J."/>
            <person name="Hu Y."/>
            <person name="Li R."/>
            <person name="Zhang F."/>
            <person name="Lei H."/>
            <person name="Li X."/>
            <person name="Hu X."/>
            <person name="Liang C."/>
            <person name="Xu J."/>
            <person name="Wu Z."/>
            <person name="Yu X."/>
        </authorList>
    </citation>
    <scope>NUCLEOTIDE SEQUENCE</scope>
    <source>
        <strain>Henan</strain>
    </source>
</reference>
<dbReference type="Proteomes" id="UP000008909">
    <property type="component" value="Unassembled WGS sequence"/>
</dbReference>